<evidence type="ECO:0000256" key="3">
    <source>
        <dbReference type="ARBA" id="ARBA00011738"/>
    </source>
</evidence>
<feature type="compositionally biased region" description="Low complexity" evidence="14">
    <location>
        <begin position="44"/>
        <end position="53"/>
    </location>
</feature>
<keyword evidence="16" id="KW-1185">Reference proteome</keyword>
<evidence type="ECO:0000256" key="14">
    <source>
        <dbReference type="SAM" id="MobiDB-lite"/>
    </source>
</evidence>
<protein>
    <recommendedName>
        <fullName evidence="8 10">Protein GrpE</fullName>
    </recommendedName>
    <alternativeName>
        <fullName evidence="9 10">HSP-70 cofactor</fullName>
    </alternativeName>
</protein>
<dbReference type="GO" id="GO:0000774">
    <property type="term" value="F:adenyl-nucleotide exchange factor activity"/>
    <property type="evidence" value="ECO:0007669"/>
    <property type="project" value="InterPro"/>
</dbReference>
<dbReference type="GO" id="GO:0005737">
    <property type="term" value="C:cytoplasm"/>
    <property type="evidence" value="ECO:0007669"/>
    <property type="project" value="UniProtKB-SubCell"/>
</dbReference>
<dbReference type="GO" id="GO:0051082">
    <property type="term" value="F:unfolded protein binding"/>
    <property type="evidence" value="ECO:0007669"/>
    <property type="project" value="TreeGrafter"/>
</dbReference>
<dbReference type="GO" id="GO:0051087">
    <property type="term" value="F:protein-folding chaperone binding"/>
    <property type="evidence" value="ECO:0007669"/>
    <property type="project" value="InterPro"/>
</dbReference>
<keyword evidence="4 10" id="KW-0963">Cytoplasm</keyword>
<dbReference type="InterPro" id="IPR013805">
    <property type="entry name" value="GrpE_CC"/>
</dbReference>
<evidence type="ECO:0000256" key="2">
    <source>
        <dbReference type="ARBA" id="ARBA00009054"/>
    </source>
</evidence>
<dbReference type="NCBIfam" id="NF010738">
    <property type="entry name" value="PRK14140.1"/>
    <property type="match status" value="1"/>
</dbReference>
<dbReference type="PANTHER" id="PTHR21237">
    <property type="entry name" value="GRPE PROTEIN"/>
    <property type="match status" value="1"/>
</dbReference>
<evidence type="ECO:0000313" key="15">
    <source>
        <dbReference type="EMBL" id="TPW27447.1"/>
    </source>
</evidence>
<dbReference type="SUPFAM" id="SSF58014">
    <property type="entry name" value="Coiled-coil domain of nucleotide exchange factor GrpE"/>
    <property type="match status" value="1"/>
</dbReference>
<evidence type="ECO:0000256" key="10">
    <source>
        <dbReference type="HAMAP-Rule" id="MF_01151"/>
    </source>
</evidence>
<feature type="region of interest" description="Disordered" evidence="14">
    <location>
        <begin position="206"/>
        <end position="241"/>
    </location>
</feature>
<name>A0A506U6A0_9HYPH</name>
<comment type="subunit">
    <text evidence="3 10">Homodimer.</text>
</comment>
<dbReference type="CDD" id="cd00446">
    <property type="entry name" value="GrpE"/>
    <property type="match status" value="1"/>
</dbReference>
<evidence type="ECO:0000256" key="12">
    <source>
        <dbReference type="RuleBase" id="RU004478"/>
    </source>
</evidence>
<evidence type="ECO:0000256" key="6">
    <source>
        <dbReference type="ARBA" id="ARBA00023186"/>
    </source>
</evidence>
<dbReference type="HAMAP" id="MF_01151">
    <property type="entry name" value="GrpE"/>
    <property type="match status" value="1"/>
</dbReference>
<keyword evidence="13" id="KW-0175">Coiled coil</keyword>
<dbReference type="InterPro" id="IPR009012">
    <property type="entry name" value="GrpE_head"/>
</dbReference>
<evidence type="ECO:0000256" key="8">
    <source>
        <dbReference type="ARBA" id="ARBA00072274"/>
    </source>
</evidence>
<dbReference type="Gene3D" id="2.30.22.10">
    <property type="entry name" value="Head domain of nucleotide exchange factor GrpE"/>
    <property type="match status" value="1"/>
</dbReference>
<dbReference type="FunFam" id="2.30.22.10:FF:000001">
    <property type="entry name" value="Protein GrpE"/>
    <property type="match status" value="1"/>
</dbReference>
<dbReference type="GO" id="GO:0042803">
    <property type="term" value="F:protein homodimerization activity"/>
    <property type="evidence" value="ECO:0007669"/>
    <property type="project" value="InterPro"/>
</dbReference>
<evidence type="ECO:0000256" key="13">
    <source>
        <dbReference type="SAM" id="Coils"/>
    </source>
</evidence>
<dbReference type="PRINTS" id="PR00773">
    <property type="entry name" value="GRPEPROTEIN"/>
</dbReference>
<comment type="function">
    <text evidence="7 10 11">Participates actively in the response to hyperosmotic and heat shock by preventing the aggregation of stress-denatured proteins, in association with DnaK and GrpE. It is the nucleotide exchange factor for DnaK and may function as a thermosensor. Unfolded proteins bind initially to DnaJ; upon interaction with the DnaJ-bound protein, DnaK hydrolyzes its bound ATP, resulting in the formation of a stable complex. GrpE releases ADP from DnaK; ATP binding to DnaK triggers the release of the substrate protein, thus completing the reaction cycle. Several rounds of ATP-dependent interactions between DnaJ, DnaK and GrpE are required for fully efficient folding.</text>
</comment>
<dbReference type="RefSeq" id="WP_141167265.1">
    <property type="nucleotide sequence ID" value="NZ_VHLH01000021.1"/>
</dbReference>
<dbReference type="SUPFAM" id="SSF51064">
    <property type="entry name" value="Head domain of nucleotide exchange factor GrpE"/>
    <property type="match status" value="1"/>
</dbReference>
<evidence type="ECO:0000256" key="11">
    <source>
        <dbReference type="RuleBase" id="RU000639"/>
    </source>
</evidence>
<dbReference type="PROSITE" id="PS01071">
    <property type="entry name" value="GRPE"/>
    <property type="match status" value="1"/>
</dbReference>
<comment type="subcellular location">
    <subcellularLocation>
        <location evidence="1 10">Cytoplasm</location>
    </subcellularLocation>
</comment>
<evidence type="ECO:0000256" key="5">
    <source>
        <dbReference type="ARBA" id="ARBA00023016"/>
    </source>
</evidence>
<evidence type="ECO:0000313" key="16">
    <source>
        <dbReference type="Proteomes" id="UP000320314"/>
    </source>
</evidence>
<dbReference type="AlphaFoldDB" id="A0A506U6A0"/>
<evidence type="ECO:0000256" key="7">
    <source>
        <dbReference type="ARBA" id="ARBA00053401"/>
    </source>
</evidence>
<feature type="region of interest" description="Disordered" evidence="14">
    <location>
        <begin position="1"/>
        <end position="53"/>
    </location>
</feature>
<dbReference type="Gene3D" id="3.90.20.20">
    <property type="match status" value="1"/>
</dbReference>
<comment type="caution">
    <text evidence="15">The sequence shown here is derived from an EMBL/GenBank/DDBJ whole genome shotgun (WGS) entry which is preliminary data.</text>
</comment>
<dbReference type="PANTHER" id="PTHR21237:SF23">
    <property type="entry name" value="GRPE PROTEIN HOMOLOG, MITOCHONDRIAL"/>
    <property type="match status" value="1"/>
</dbReference>
<evidence type="ECO:0000256" key="4">
    <source>
        <dbReference type="ARBA" id="ARBA00022490"/>
    </source>
</evidence>
<proteinExistence type="inferred from homology"/>
<evidence type="ECO:0000256" key="1">
    <source>
        <dbReference type="ARBA" id="ARBA00004496"/>
    </source>
</evidence>
<accession>A0A506U6A0</accession>
<dbReference type="OrthoDB" id="9789811at2"/>
<keyword evidence="6 10" id="KW-0143">Chaperone</keyword>
<dbReference type="Proteomes" id="UP000320314">
    <property type="component" value="Unassembled WGS sequence"/>
</dbReference>
<gene>
    <name evidence="10 15" type="primary">grpE</name>
    <name evidence="15" type="ORF">FJU11_11830</name>
</gene>
<reference evidence="15 16" key="1">
    <citation type="submission" date="2019-06" db="EMBL/GenBank/DDBJ databases">
        <authorList>
            <person name="Li M."/>
        </authorList>
    </citation>
    <scope>NUCLEOTIDE SEQUENCE [LARGE SCALE GENOMIC DNA]</scope>
    <source>
        <strain evidence="15 16">BGMRC6574</strain>
    </source>
</reference>
<dbReference type="GO" id="GO:0006457">
    <property type="term" value="P:protein folding"/>
    <property type="evidence" value="ECO:0007669"/>
    <property type="project" value="InterPro"/>
</dbReference>
<dbReference type="Pfam" id="PF01025">
    <property type="entry name" value="GrpE"/>
    <property type="match status" value="1"/>
</dbReference>
<comment type="similarity">
    <text evidence="2 10 12">Belongs to the GrpE family.</text>
</comment>
<feature type="compositionally biased region" description="Acidic residues" evidence="14">
    <location>
        <begin position="27"/>
        <end position="37"/>
    </location>
</feature>
<organism evidence="15 16">
    <name type="scientific">Pararhizobium mangrovi</name>
    <dbReference type="NCBI Taxonomy" id="2590452"/>
    <lineage>
        <taxon>Bacteria</taxon>
        <taxon>Pseudomonadati</taxon>
        <taxon>Pseudomonadota</taxon>
        <taxon>Alphaproteobacteria</taxon>
        <taxon>Hyphomicrobiales</taxon>
        <taxon>Rhizobiaceae</taxon>
        <taxon>Rhizobium/Agrobacterium group</taxon>
        <taxon>Pararhizobium</taxon>
    </lineage>
</organism>
<dbReference type="InterPro" id="IPR000740">
    <property type="entry name" value="GrpE"/>
</dbReference>
<evidence type="ECO:0000256" key="9">
    <source>
        <dbReference type="ARBA" id="ARBA00076414"/>
    </source>
</evidence>
<dbReference type="NCBIfam" id="NF010739">
    <property type="entry name" value="PRK14141.1"/>
    <property type="match status" value="1"/>
</dbReference>
<sequence>MTDETNKRETEDAARENETGAPKVDAANDDVTGEEAAFDTASETGADPAAETAADEALTAALAENADLKDRFMRAAAEMENLRRRTEREVKDARSYAVTGFARDMLSVSDNLRRALEAVPQEMRENADEALKTLLDGVEMTERDMLSALERHGVKRIEPEGQKFDPNFHQAMFEVPNESVPNGTVVQIVQAGYVIGERVLRPAMVGVSRGGPKPEPAAKQNASAADGAEPGGPNAEAERDA</sequence>
<dbReference type="EMBL" id="VHLH01000021">
    <property type="protein sequence ID" value="TPW27447.1"/>
    <property type="molecule type" value="Genomic_DNA"/>
</dbReference>
<feature type="compositionally biased region" description="Basic and acidic residues" evidence="14">
    <location>
        <begin position="1"/>
        <end position="18"/>
    </location>
</feature>
<dbReference type="NCBIfam" id="NF010748">
    <property type="entry name" value="PRK14150.1"/>
    <property type="match status" value="1"/>
</dbReference>
<keyword evidence="5 10" id="KW-0346">Stress response</keyword>
<feature type="coiled-coil region" evidence="13">
    <location>
        <begin position="65"/>
        <end position="96"/>
    </location>
</feature>